<dbReference type="Proteomes" id="UP001525890">
    <property type="component" value="Unassembled WGS sequence"/>
</dbReference>
<feature type="region of interest" description="Disordered" evidence="1">
    <location>
        <begin position="125"/>
        <end position="146"/>
    </location>
</feature>
<protein>
    <submittedName>
        <fullName evidence="2">Uncharacterized protein</fullName>
    </submittedName>
</protein>
<evidence type="ECO:0000313" key="3">
    <source>
        <dbReference type="Proteomes" id="UP001525890"/>
    </source>
</evidence>
<name>A0ABT2MXM6_9CYAN</name>
<keyword evidence="3" id="KW-1185">Reference proteome</keyword>
<accession>A0ABT2MXM6</accession>
<sequence length="146" mass="15105">MLNPQLISTVINILRPHLPNLIAAMGTVGNGTLTAVGEAVPKTVQQLWGKMSGAIARKPAAQEAAADLATAPDDPDLQAAFRVQLKKVLEADPGLAKEIASWLAEQPEEIAQTSIQQTTIGNQNQTIGQVSGSGNKVVGTESGASS</sequence>
<gene>
    <name evidence="2" type="ORF">NG799_18170</name>
</gene>
<dbReference type="EMBL" id="JAMXFF010000029">
    <property type="protein sequence ID" value="MCT7968241.1"/>
    <property type="molecule type" value="Genomic_DNA"/>
</dbReference>
<reference evidence="2 3" key="1">
    <citation type="journal article" date="2022" name="Front. Microbiol.">
        <title>High genomic differentiation and limited gene flow indicate recent cryptic speciation within the genus Laspinema (cyanobacteria).</title>
        <authorList>
            <person name="Stanojkovic A."/>
            <person name="Skoupy S."/>
            <person name="Skaloud P."/>
            <person name="Dvorak P."/>
        </authorList>
    </citation>
    <scope>NUCLEOTIDE SEQUENCE [LARGE SCALE GENOMIC DNA]</scope>
    <source>
        <strain evidence="2 3">D2a</strain>
    </source>
</reference>
<organism evidence="2 3">
    <name type="scientific">Laspinema palackyanum D2a</name>
    <dbReference type="NCBI Taxonomy" id="2953684"/>
    <lineage>
        <taxon>Bacteria</taxon>
        <taxon>Bacillati</taxon>
        <taxon>Cyanobacteriota</taxon>
        <taxon>Cyanophyceae</taxon>
        <taxon>Oscillatoriophycideae</taxon>
        <taxon>Oscillatoriales</taxon>
        <taxon>Laspinemataceae</taxon>
        <taxon>Laspinema</taxon>
        <taxon>Laspinema palackyanum</taxon>
    </lineage>
</organism>
<comment type="caution">
    <text evidence="2">The sequence shown here is derived from an EMBL/GenBank/DDBJ whole genome shotgun (WGS) entry which is preliminary data.</text>
</comment>
<evidence type="ECO:0000313" key="2">
    <source>
        <dbReference type="EMBL" id="MCT7968241.1"/>
    </source>
</evidence>
<proteinExistence type="predicted"/>
<dbReference type="RefSeq" id="WP_368007775.1">
    <property type="nucleotide sequence ID" value="NZ_JAMXFF010000029.1"/>
</dbReference>
<evidence type="ECO:0000256" key="1">
    <source>
        <dbReference type="SAM" id="MobiDB-lite"/>
    </source>
</evidence>